<accession>A0A679JV19</accession>
<dbReference type="EMBL" id="LR743510">
    <property type="protein sequence ID" value="CAA2138775.1"/>
    <property type="molecule type" value="Genomic_DNA"/>
</dbReference>
<keyword evidence="1" id="KW-0614">Plasmid</keyword>
<dbReference type="AlphaFoldDB" id="A0A679JV19"/>
<name>A0A679JV19_9HYPH</name>
<organism evidence="1">
    <name type="scientific">Methylobacterium bullatum</name>
    <dbReference type="NCBI Taxonomy" id="570505"/>
    <lineage>
        <taxon>Bacteria</taxon>
        <taxon>Pseudomonadati</taxon>
        <taxon>Pseudomonadota</taxon>
        <taxon>Alphaproteobacteria</taxon>
        <taxon>Hyphomicrobiales</taxon>
        <taxon>Methylobacteriaceae</taxon>
        <taxon>Methylobacterium</taxon>
    </lineage>
</organism>
<gene>
    <name evidence="1" type="ORF">MBLL_01309</name>
</gene>
<proteinExistence type="predicted"/>
<protein>
    <submittedName>
        <fullName evidence="1">Uncharacterized protein</fullName>
    </submittedName>
</protein>
<reference evidence="1" key="1">
    <citation type="submission" date="2019-12" db="EMBL/GenBank/DDBJ databases">
        <authorList>
            <person name="Cremers G."/>
        </authorList>
    </citation>
    <scope>NUCLEOTIDE SEQUENCE</scope>
    <source>
        <strain evidence="1">Mbul2</strain>
        <plasmid evidence="1">1</plasmid>
    </source>
</reference>
<sequence>MQLESAPNTIQVLAIPHMLDPTRDRVALTVLPGQCIAEMVDETLPAARELGPGYIRVTIDGHVVEAENWHRVRAKAGMHVLIRIVPQGDALKSVLTIALTVAAVAAGQYYALGLLEALSIGAGVATQAAAAAAITSPVLRGGRLWTNASGRVQSRLSALSSMEFSDVTAAPAKAVAVV</sequence>
<geneLocation type="plasmid" evidence="1">
    <name>1</name>
</geneLocation>
<evidence type="ECO:0000313" key="1">
    <source>
        <dbReference type="EMBL" id="CAA2138775.1"/>
    </source>
</evidence>